<dbReference type="InterPro" id="IPR036291">
    <property type="entry name" value="NAD(P)-bd_dom_sf"/>
</dbReference>
<dbReference type="EMBL" id="JACNYK010000002">
    <property type="protein sequence ID" value="MBD1425607.1"/>
    <property type="molecule type" value="Genomic_DNA"/>
</dbReference>
<sequence>MKEKNIALVTEAGNGLGKTFADLLLEHNYSVILAACGESYKLLAEKNDFAAGCELLEVDFTSETRLTELYERIQSSWGRLDLLVNNAEIVNGFGQKIDQIKLCEVKALYEVNLFAVIRLIQVLKPLLDESIAPKIINITSALGDITKMTEEEFCYASYNLTAYATSKAALNIFTALLQRELEPSKIRLHTFDPVLMENCTYNSVVVCNGVKDEFISLI</sequence>
<dbReference type="PRINTS" id="PR00081">
    <property type="entry name" value="GDHRDH"/>
</dbReference>
<comment type="caution">
    <text evidence="4">The sequence shown here is derived from an EMBL/GenBank/DDBJ whole genome shotgun (WGS) entry which is preliminary data.</text>
</comment>
<evidence type="ECO:0000256" key="1">
    <source>
        <dbReference type="ARBA" id="ARBA00022857"/>
    </source>
</evidence>
<dbReference type="Proteomes" id="UP000606494">
    <property type="component" value="Unassembled WGS sequence"/>
</dbReference>
<dbReference type="PANTHER" id="PTHR43544">
    <property type="entry name" value="SHORT-CHAIN DEHYDROGENASE/REDUCTASE"/>
    <property type="match status" value="1"/>
</dbReference>
<dbReference type="SUPFAM" id="SSF51735">
    <property type="entry name" value="NAD(P)-binding Rossmann-fold domains"/>
    <property type="match status" value="1"/>
</dbReference>
<dbReference type="InterPro" id="IPR002347">
    <property type="entry name" value="SDR_fam"/>
</dbReference>
<proteinExistence type="inferred from homology"/>
<evidence type="ECO:0000313" key="4">
    <source>
        <dbReference type="EMBL" id="MBD1425607.1"/>
    </source>
</evidence>
<name>A0ABR7Y2T2_9SPHI</name>
<reference evidence="4 5" key="1">
    <citation type="submission" date="2020-08" db="EMBL/GenBank/DDBJ databases">
        <title>Sphingobacterium sp. DN00404 isolated from aquaculture water.</title>
        <authorList>
            <person name="Zhang M."/>
        </authorList>
    </citation>
    <scope>NUCLEOTIDE SEQUENCE [LARGE SCALE GENOMIC DNA]</scope>
    <source>
        <strain evidence="4 5">KCTC 32294</strain>
    </source>
</reference>
<dbReference type="CDD" id="cd05233">
    <property type="entry name" value="SDR_c"/>
    <property type="match status" value="1"/>
</dbReference>
<evidence type="ECO:0000256" key="2">
    <source>
        <dbReference type="ARBA" id="ARBA00023002"/>
    </source>
</evidence>
<organism evidence="4 5">
    <name type="scientific">Sphingobacterium arenae</name>
    <dbReference type="NCBI Taxonomy" id="1280598"/>
    <lineage>
        <taxon>Bacteria</taxon>
        <taxon>Pseudomonadati</taxon>
        <taxon>Bacteroidota</taxon>
        <taxon>Sphingobacteriia</taxon>
        <taxon>Sphingobacteriales</taxon>
        <taxon>Sphingobacteriaceae</taxon>
        <taxon>Sphingobacterium</taxon>
    </lineage>
</organism>
<accession>A0ABR7Y2T2</accession>
<protein>
    <submittedName>
        <fullName evidence="4">SDR family NAD(P)-dependent oxidoreductase</fullName>
    </submittedName>
</protein>
<evidence type="ECO:0000313" key="5">
    <source>
        <dbReference type="Proteomes" id="UP000606494"/>
    </source>
</evidence>
<dbReference type="PRINTS" id="PR00080">
    <property type="entry name" value="SDRFAMILY"/>
</dbReference>
<keyword evidence="1" id="KW-0521">NADP</keyword>
<keyword evidence="2" id="KW-0560">Oxidoreductase</keyword>
<dbReference type="InterPro" id="IPR051468">
    <property type="entry name" value="Fungal_SecMetab_SDRs"/>
</dbReference>
<dbReference type="Pfam" id="PF00106">
    <property type="entry name" value="adh_short"/>
    <property type="match status" value="1"/>
</dbReference>
<gene>
    <name evidence="4" type="ORF">H8B17_08445</name>
</gene>
<dbReference type="Gene3D" id="3.40.50.720">
    <property type="entry name" value="NAD(P)-binding Rossmann-like Domain"/>
    <property type="match status" value="1"/>
</dbReference>
<keyword evidence="5" id="KW-1185">Reference proteome</keyword>
<evidence type="ECO:0000256" key="3">
    <source>
        <dbReference type="RuleBase" id="RU000363"/>
    </source>
</evidence>
<dbReference type="PANTHER" id="PTHR43544:SF7">
    <property type="entry name" value="NADB-LER2"/>
    <property type="match status" value="1"/>
</dbReference>
<comment type="similarity">
    <text evidence="3">Belongs to the short-chain dehydrogenases/reductases (SDR) family.</text>
</comment>